<dbReference type="EMBL" id="JAGTXB010000005">
    <property type="protein sequence ID" value="MBS0028309.1"/>
    <property type="molecule type" value="Genomic_DNA"/>
</dbReference>
<keyword evidence="2" id="KW-0378">Hydrolase</keyword>
<dbReference type="Proteomes" id="UP000676386">
    <property type="component" value="Unassembled WGS sequence"/>
</dbReference>
<keyword evidence="3" id="KW-1185">Reference proteome</keyword>
<name>A0ABS5IZA8_9BACT</name>
<dbReference type="Pfam" id="PF00561">
    <property type="entry name" value="Abhydrolase_1"/>
    <property type="match status" value="1"/>
</dbReference>
<dbReference type="PANTHER" id="PTHR43433">
    <property type="entry name" value="HYDROLASE, ALPHA/BETA FOLD FAMILY PROTEIN"/>
    <property type="match status" value="1"/>
</dbReference>
<dbReference type="RefSeq" id="WP_211973411.1">
    <property type="nucleotide sequence ID" value="NZ_CBFHAM010000007.1"/>
</dbReference>
<evidence type="ECO:0000259" key="1">
    <source>
        <dbReference type="Pfam" id="PF00561"/>
    </source>
</evidence>
<reference evidence="2 3" key="1">
    <citation type="submission" date="2021-04" db="EMBL/GenBank/DDBJ databases">
        <title>Chitinophaga sp. nov., isolated from the rhizosphere soil.</title>
        <authorList>
            <person name="He S."/>
        </authorList>
    </citation>
    <scope>NUCLEOTIDE SEQUENCE [LARGE SCALE GENOMIC DNA]</scope>
    <source>
        <strain evidence="2 3">2R12</strain>
    </source>
</reference>
<dbReference type="SUPFAM" id="SSF53474">
    <property type="entry name" value="alpha/beta-Hydrolases"/>
    <property type="match status" value="1"/>
</dbReference>
<evidence type="ECO:0000313" key="3">
    <source>
        <dbReference type="Proteomes" id="UP000676386"/>
    </source>
</evidence>
<dbReference type="PANTHER" id="PTHR43433:SF5">
    <property type="entry name" value="AB HYDROLASE-1 DOMAIN-CONTAINING PROTEIN"/>
    <property type="match status" value="1"/>
</dbReference>
<dbReference type="InterPro" id="IPR050471">
    <property type="entry name" value="AB_hydrolase"/>
</dbReference>
<organism evidence="2 3">
    <name type="scientific">Chitinophaga hostae</name>
    <dbReference type="NCBI Taxonomy" id="2831022"/>
    <lineage>
        <taxon>Bacteria</taxon>
        <taxon>Pseudomonadati</taxon>
        <taxon>Bacteroidota</taxon>
        <taxon>Chitinophagia</taxon>
        <taxon>Chitinophagales</taxon>
        <taxon>Chitinophagaceae</taxon>
        <taxon>Chitinophaga</taxon>
    </lineage>
</organism>
<dbReference type="InterPro" id="IPR029058">
    <property type="entry name" value="AB_hydrolase_fold"/>
</dbReference>
<accession>A0ABS5IZA8</accession>
<sequence length="274" mass="30921">MCKNYVLLLGTWLLAITAYGQQKGIPYGHNDAAGKYYDVRGIKMYTEVYGEGMPLLMIHGNGGSIDAFAGNIPYFAKKYKVIAVDSRAHGRTHDNRDSLSFEMMADDFDALLTAMHIDSAYVLGWSDGGINALVLAMRHPSKVIRLASTGANLWPDSTGLIPAYWKEEQQQYNDWQKKMPLTSDSDRNTYKVFLLDWLQPNIPLSDMKKIKCPALIIGGDHDLIPVQHTVQIFENIPNAYLWILPNSGHDTLVAYRDDFNKKVDDFFKAATPRR</sequence>
<dbReference type="GO" id="GO:0016787">
    <property type="term" value="F:hydrolase activity"/>
    <property type="evidence" value="ECO:0007669"/>
    <property type="project" value="UniProtKB-KW"/>
</dbReference>
<feature type="domain" description="AB hydrolase-1" evidence="1">
    <location>
        <begin position="54"/>
        <end position="162"/>
    </location>
</feature>
<dbReference type="Gene3D" id="3.40.50.1820">
    <property type="entry name" value="alpha/beta hydrolase"/>
    <property type="match status" value="1"/>
</dbReference>
<gene>
    <name evidence="2" type="ORF">KE626_13405</name>
</gene>
<proteinExistence type="predicted"/>
<dbReference type="InterPro" id="IPR000073">
    <property type="entry name" value="AB_hydrolase_1"/>
</dbReference>
<evidence type="ECO:0000313" key="2">
    <source>
        <dbReference type="EMBL" id="MBS0028309.1"/>
    </source>
</evidence>
<protein>
    <submittedName>
        <fullName evidence="2">Alpha/beta hydrolase</fullName>
    </submittedName>
</protein>
<comment type="caution">
    <text evidence="2">The sequence shown here is derived from an EMBL/GenBank/DDBJ whole genome shotgun (WGS) entry which is preliminary data.</text>
</comment>